<evidence type="ECO:0000313" key="3">
    <source>
        <dbReference type="Proteomes" id="UP001189429"/>
    </source>
</evidence>
<evidence type="ECO:0000256" key="1">
    <source>
        <dbReference type="SAM" id="MobiDB-lite"/>
    </source>
</evidence>
<dbReference type="EMBL" id="CAUYUJ010022079">
    <property type="protein sequence ID" value="CAK0908793.1"/>
    <property type="molecule type" value="Genomic_DNA"/>
</dbReference>
<proteinExistence type="predicted"/>
<comment type="caution">
    <text evidence="2">The sequence shown here is derived from an EMBL/GenBank/DDBJ whole genome shotgun (WGS) entry which is preliminary data.</text>
</comment>
<sequence length="259" mass="27865">MNLPPNCNRGRSVQVELPGQRLVLPVRQPARRLPALDLKPKGKWLFGPPALAVEDFYRSGETSQAAGAPPSTGYVYSYVPSYVPSRGYDRLDLCALRVLEGAERVPLGPMLNEVDWPGTPVLLRCTAVPGLVAGRGSALPCAGPCTAYILQQGGALAQNGGTLARGRAQQRESQHADAEATHAGLADCKRQLARRSWQLDQLRQETSALKGSQQHRSLVLGGLAEFDRHLQRLEVNAACEPSGSPVPSPVRERAGRQPA</sequence>
<feature type="compositionally biased region" description="Basic and acidic residues" evidence="1">
    <location>
        <begin position="250"/>
        <end position="259"/>
    </location>
</feature>
<evidence type="ECO:0000313" key="2">
    <source>
        <dbReference type="EMBL" id="CAK0908793.1"/>
    </source>
</evidence>
<organism evidence="2 3">
    <name type="scientific">Prorocentrum cordatum</name>
    <dbReference type="NCBI Taxonomy" id="2364126"/>
    <lineage>
        <taxon>Eukaryota</taxon>
        <taxon>Sar</taxon>
        <taxon>Alveolata</taxon>
        <taxon>Dinophyceae</taxon>
        <taxon>Prorocentrales</taxon>
        <taxon>Prorocentraceae</taxon>
        <taxon>Prorocentrum</taxon>
    </lineage>
</organism>
<protein>
    <submittedName>
        <fullName evidence="2">Uncharacterized protein</fullName>
    </submittedName>
</protein>
<reference evidence="2" key="1">
    <citation type="submission" date="2023-10" db="EMBL/GenBank/DDBJ databases">
        <authorList>
            <person name="Chen Y."/>
            <person name="Shah S."/>
            <person name="Dougan E. K."/>
            <person name="Thang M."/>
            <person name="Chan C."/>
        </authorList>
    </citation>
    <scope>NUCLEOTIDE SEQUENCE [LARGE SCALE GENOMIC DNA]</scope>
</reference>
<gene>
    <name evidence="2" type="ORF">PCOR1329_LOCUS83388</name>
</gene>
<feature type="non-terminal residue" evidence="2">
    <location>
        <position position="259"/>
    </location>
</feature>
<dbReference type="Proteomes" id="UP001189429">
    <property type="component" value="Unassembled WGS sequence"/>
</dbReference>
<keyword evidence="3" id="KW-1185">Reference proteome</keyword>
<name>A0ABN9Y842_9DINO</name>
<feature type="region of interest" description="Disordered" evidence="1">
    <location>
        <begin position="237"/>
        <end position="259"/>
    </location>
</feature>
<accession>A0ABN9Y842</accession>